<organism evidence="2">
    <name type="scientific">hydrothermal vent metagenome</name>
    <dbReference type="NCBI Taxonomy" id="652676"/>
    <lineage>
        <taxon>unclassified sequences</taxon>
        <taxon>metagenomes</taxon>
        <taxon>ecological metagenomes</taxon>
    </lineage>
</organism>
<evidence type="ECO:0000256" key="1">
    <source>
        <dbReference type="ARBA" id="ARBA00022729"/>
    </source>
</evidence>
<dbReference type="NCBIfam" id="NF037995">
    <property type="entry name" value="TRAP_S1"/>
    <property type="match status" value="1"/>
</dbReference>
<reference evidence="2" key="1">
    <citation type="submission" date="2018-06" db="EMBL/GenBank/DDBJ databases">
        <authorList>
            <person name="Zhirakovskaya E."/>
        </authorList>
    </citation>
    <scope>NUCLEOTIDE SEQUENCE</scope>
</reference>
<dbReference type="PANTHER" id="PTHR33376">
    <property type="match status" value="1"/>
</dbReference>
<accession>A0A3B0XGL4</accession>
<dbReference type="Gene3D" id="3.40.190.170">
    <property type="entry name" value="Bacterial extracellular solute-binding protein, family 7"/>
    <property type="match status" value="1"/>
</dbReference>
<dbReference type="GO" id="GO:0055085">
    <property type="term" value="P:transmembrane transport"/>
    <property type="evidence" value="ECO:0007669"/>
    <property type="project" value="InterPro"/>
</dbReference>
<sequence>MVLRVALLTGRICCIFILLTASALAEKTYTLKFASLIPADTAWMNSIQEWSEELKTKSNGRLQLKVYPGGVMGDEPDVLRKIRSRQLHGAFFTGYGIGRIYPPARVLEMPFLFRNTDESDFVRKKIMPDIEKGFSKKGFELLGWPEVGFLHFFSKKPINSLEELKKRHLWLWQGDPLGEAFSKAAGVSPVPLSIMDVYTQLSAQHGSIDTVYNSPFGALAMQWHTKLKYASNVPMTNAIGSLVVSHRFYNQLPDDLKKLLKTTASVVAEKINLESRRDNRKSIELLKQSGIKFMWEWTDSEKQQMLEIRDRAASTLAKSGYIPEKYFTQTKTILKQYRSDTQQKQP</sequence>
<evidence type="ECO:0000313" key="2">
    <source>
        <dbReference type="EMBL" id="VAW60739.1"/>
    </source>
</evidence>
<keyword evidence="1" id="KW-0732">Signal</keyword>
<proteinExistence type="predicted"/>
<name>A0A3B0XGL4_9ZZZZ</name>
<dbReference type="InterPro" id="IPR038404">
    <property type="entry name" value="TRAP_DctP_sf"/>
</dbReference>
<dbReference type="InterPro" id="IPR018389">
    <property type="entry name" value="DctP_fam"/>
</dbReference>
<dbReference type="EMBL" id="UOFI01000005">
    <property type="protein sequence ID" value="VAW60739.1"/>
    <property type="molecule type" value="Genomic_DNA"/>
</dbReference>
<evidence type="ECO:0008006" key="3">
    <source>
        <dbReference type="Google" id="ProtNLM"/>
    </source>
</evidence>
<gene>
    <name evidence="2" type="ORF">MNBD_GAMMA09-1500</name>
</gene>
<dbReference type="AlphaFoldDB" id="A0A3B0XGL4"/>
<dbReference type="PANTHER" id="PTHR33376:SF4">
    <property type="entry name" value="SIALIC ACID-BINDING PERIPLASMIC PROTEIN SIAP"/>
    <property type="match status" value="1"/>
</dbReference>
<dbReference type="CDD" id="cd13670">
    <property type="entry name" value="PBP2_TRAP_Tp0957_like"/>
    <property type="match status" value="1"/>
</dbReference>
<protein>
    <recommendedName>
        <fullName evidence="3">TRAP-type C4-dicarboxylate transport system, periplasmic component</fullName>
    </recommendedName>
</protein>
<dbReference type="Pfam" id="PF03480">
    <property type="entry name" value="DctP"/>
    <property type="match status" value="1"/>
</dbReference>